<organism evidence="2 3">
    <name type="scientific">Mangrovimicrobium sediminis</name>
    <dbReference type="NCBI Taxonomy" id="2562682"/>
    <lineage>
        <taxon>Bacteria</taxon>
        <taxon>Pseudomonadati</taxon>
        <taxon>Pseudomonadota</taxon>
        <taxon>Gammaproteobacteria</taxon>
        <taxon>Cellvibrionales</taxon>
        <taxon>Halieaceae</taxon>
        <taxon>Mangrovimicrobium</taxon>
    </lineage>
</organism>
<accession>A0A4Z0LYI9</accession>
<name>A0A4Z0LYI9_9GAMM</name>
<evidence type="ECO:0000313" key="3">
    <source>
        <dbReference type="Proteomes" id="UP000298050"/>
    </source>
</evidence>
<dbReference type="RefSeq" id="WP_135445687.1">
    <property type="nucleotide sequence ID" value="NZ_SRLE01000011.1"/>
</dbReference>
<feature type="region of interest" description="Disordered" evidence="1">
    <location>
        <begin position="1159"/>
        <end position="1182"/>
    </location>
</feature>
<proteinExistence type="predicted"/>
<feature type="region of interest" description="Disordered" evidence="1">
    <location>
        <begin position="624"/>
        <end position="656"/>
    </location>
</feature>
<keyword evidence="3" id="KW-1185">Reference proteome</keyword>
<comment type="caution">
    <text evidence="2">The sequence shown here is derived from an EMBL/GenBank/DDBJ whole genome shotgun (WGS) entry which is preliminary data.</text>
</comment>
<sequence>MSEKDLHEEWTDVSDTLDTLKPSLTRRNFIAASLSVPGAALISSSLSESKPDSHDSDLRFHLSEDRTHVRIEIVEIVSDPESNQVFEQILPAPTWNIESSVLGSDARFKLLKHKSSREEPSWDSDPTYRLNVSNCQFGRNGGRSLNFDFFLRTSNAIPRWQLRARTNFLGSSPNSSSQKMGLVVPRVVLDDIVHPIDMREFLNGEDALSARISNTAFRNLLDRTFNGLFEPLSNGKVTARLGPDLVWSIGPDIADSEADQHEPLVSGLHEDIGISLFKFRRMQSGAVNPGDAGGFAGVVGEGTPNLLSDAIRIKDSSGTNTIYRTPDILQNGAIDSQDEQKSAVPTFLARVADSTQPNQPPTLAEAALDARWSLTFQDGSEVTGPFENLRGRLHKSVQVDSDDWDDLQPPCESRLEFRAYALDSQERPIETPAGTMSVEGIALELQVNDKASRSTSRDPFRSIPQATVVQVLSSKEWGLSEPMELDWLEVTYYIKEVAIALENAPYSRLLFNRPEIVFLFNPRLVATPSTNVVNLNRSTRGSAIARLNLNRAEVTASRYTDLLHLKFRFKDLLLEIFEDQPPKIRFANESCGAWSAREISESLDSSDSDPSEGQPEFQVLRKMRDRTEERGTQAQSQTDERIELHDHHNGRGRQKHDTRPLLVVEFPPQHILEEAVFLPRPSSPPDSSSLIAGSGGDPNRYRFIVGSDFSSTNFQIEDFTSDSSIFEENHWAIRLDDRKGIEYVLDQFTEESSRLKFREKLRDEKKKLPDGNTFSEFIRLFETEVDRYPPLGIGRRIPADQKVYIGPYGMDPDTYIVARSVVLKQQRADARRIVTELLGSVLDSAVNLQRLGIGDFESNDLSERLGVESKLESMHPRYQQLRVAFRDFRLDKVHEDLGNSLDIKNVEFFIRDAKSPASNDFIDNHYIPWLTQTQSAKGLMEARISRKSKLVFRINCFDTMSSGRKHASHPTVTQDYSCPFSRETLDFSLDELTNWSSMELEVVSRAENVWQPGRDGRLDAGSGRTLDLSAGAMLDNLGFISGQNVSASTRLADVHSSLSERPGAYETEIVIPARLSLSPADNAVFLTPKPVPDDIYLDHDTVADKSPKSDLLQKCPRPTQLWNARLVCEGVDPGLRAIYSPDLRADFLFGSEKSRTWRAEWPSDKGNNSNGDAGKFRQLPGGAAPVGGSRAPWIMGIEDTNTSHPGPLDIAKRITSNPEPWDSTQLDFCRKLLNSQLEDKVQRKLSPLIYDLCSRMVSWDNWKKKPNTNNQEIYRRIREFRSSLSANDRHQLVLLSSAWGLPVVGRRNLAGGLTNDSSQAEPPSRYRLNDIEPGNALYMPRPLNVSELTMTPLGGSFRHNTGFQPFAGARHIQGDSLFEATSIEQWQHWTVLGRDVFCEVVYKGFLVPTGHRAALVKLTERTFLRDKDEGVVRAYLRQRMFIRCAQPEKRFPALGQPNDGRRFPAGLLKLLTVQTPDIVDPYEGRCENSCVGAGGKVELDSSIGLVFWPRTALIEGNEVQFELSISGVKTKMPMLFVDNVAANDVTTLEKLTEYYNGLRSPDYPTAQDSVDLSKNPRTMPLSGSKIRYCPELESGSASIETDYWTLGIEGGELKVPSKARSISVEDSNAPVFKLENKNFRFESILQGADQPPFYPYIETQRVQLRQNERLTGKRERSVISAFDGHYVAYGLPGAPKTGTLREVTRLYQFATENSINPADRENRQEIFLNFIGQPSTGNDQNPRPGQAILPLSQPKQDMGARQDQSGGIFRPKGSMIALSRKNGVITRSGDFPIWGDDPSQFDPASEITSLAPLYSSKGLPANLYQLSKLQTADILTENRQLLSQHVRVSDIKKEWQKIYKEYFSEGATLFGVVKIRDIIGLLEDTLEDPSTGAPQLLEKVQYGANQAIGEGEDAVDYVRTRVAKPLSDIVKQIVTDWRELDEVIRERQSDLGTLFTPVTIAQVYPELNQGLLELDRSLDAALAENDTVAFAFSLSEVYEAGRRFLDVVLATASDPGSAVEKVLKGRFDTVVEFATDLTGSITTFISHLETAVGNLDIVETVADLLVPEKNETRAYPWLQFPIPYPTFRQTAENPNILIKVMACDVHELIKRVLSGQVSQAAGIDIHYGIQGSEDVYAFFREILEDNIRSVREILTTVDDKLQLEVFKRILDSESNFVQRAIQKSFEKEFAIVEAARTAFVNLQSSAENNSLDQMFSATVELVELFTGPIELEIPKICAPNGLKPLVVSIAQGVYIDPIALSSAGWGEGKELCVVENMTLDAKFAPTDPNDSIGQSLWDAHQSSRKLYDELSVAEIHIRRGLESAKVSTSEIDKIVAGITKANTASLNLGGATARMYCTVYNDTVSLYLAGSSMDKAVTAVISTNDCPTDPNELNEAIRAMSTLVKALDSFVEMRTGLLGCLFDELDYSVSTLRVFFGKNDILKNISEAGLARLLVSSEYLSDLSDPLQKRAAELAANLDKEVEILARLLLSFFKEMTSNFIPITQVFSNALPNLGQLKLPFGINIELLIEIDEALDDVVESLAKLDAKLSQTLALPNVNLKTIENLKVALEESESALDLLSQNMSDSKYGFSGLCKVERDIHGYISYLSDIGRRYIKDFEQDALKALDPYAEKILCLGSDEPLLVSGYEGLRDARTKIVELIAGSAIAGTTLAQRFIDALYPQPRVAKFRDLGSENLDRLERDILYLKHTIENPISLRDNRRYLNAFIGEWANSASNPSTPVLILQELGKVAAQILRGDVLQLLPLNEIREEIEQYLLSLVPTRIEMHYGFGLTLTEKVAKATAGIFEPGHECRFQNDMNINIDMSTGSPELTMSSTGSLGPFQINLIGDFKAVTLFFNGATFTADQNGKPDFDLDYNDYEIGDQLSFVQQIQSFLSPKSGSGFYVTPLSSGPGIEAGYGLDLGVISFGAMSFFNVSLNAATLLFFNGEKARFRAALSRRDAPFTISYTPYGGSGFFAIEATAHGVEAFEASIEFGVAGSFGFGPLTGQGRIMAGIYVRVYTAPVNGRYEKLTEILGTFFAGGSASIWIFSTSASLSVRLGQSGTGDMIGEAVYTFSFSMGIKDFDYSVGVTREEKKPKPRSSQTRSMALFHEQSPDACRTDQCTSRNGPIIQAKVDHSYDDWKSYNEYFDADLDLRGFW</sequence>
<feature type="region of interest" description="Disordered" evidence="1">
    <location>
        <begin position="1732"/>
        <end position="1766"/>
    </location>
</feature>
<protein>
    <submittedName>
        <fullName evidence="2">Uncharacterized protein</fullName>
    </submittedName>
</protein>
<evidence type="ECO:0000313" key="2">
    <source>
        <dbReference type="EMBL" id="TGD72198.1"/>
    </source>
</evidence>
<reference evidence="2 3" key="1">
    <citation type="submission" date="2019-04" db="EMBL/GenBank/DDBJ databases">
        <title>Taxonomy of novel Haliea sp. from mangrove soil of West Coast of India.</title>
        <authorList>
            <person name="Verma A."/>
            <person name="Kumar P."/>
            <person name="Krishnamurthi S."/>
        </authorList>
    </citation>
    <scope>NUCLEOTIDE SEQUENCE [LARGE SCALE GENOMIC DNA]</scope>
    <source>
        <strain evidence="2 3">SAOS-164</strain>
    </source>
</reference>
<feature type="compositionally biased region" description="Basic and acidic residues" evidence="1">
    <location>
        <begin position="638"/>
        <end position="656"/>
    </location>
</feature>
<dbReference type="OrthoDB" id="516973at2"/>
<evidence type="ECO:0000256" key="1">
    <source>
        <dbReference type="SAM" id="MobiDB-lite"/>
    </source>
</evidence>
<dbReference type="Proteomes" id="UP000298050">
    <property type="component" value="Unassembled WGS sequence"/>
</dbReference>
<dbReference type="EMBL" id="SRLE01000011">
    <property type="protein sequence ID" value="TGD72198.1"/>
    <property type="molecule type" value="Genomic_DNA"/>
</dbReference>
<gene>
    <name evidence="2" type="ORF">E4634_16150</name>
</gene>
<feature type="compositionally biased region" description="Polar residues" evidence="1">
    <location>
        <begin position="1732"/>
        <end position="1743"/>
    </location>
</feature>